<feature type="non-terminal residue" evidence="5">
    <location>
        <position position="86"/>
    </location>
</feature>
<keyword evidence="4" id="KW-0732">Signal</keyword>
<keyword evidence="6" id="KW-1185">Reference proteome</keyword>
<dbReference type="Gene3D" id="2.120.10.30">
    <property type="entry name" value="TolB, C-terminal domain"/>
    <property type="match status" value="1"/>
</dbReference>
<dbReference type="InterPro" id="IPR017996">
    <property type="entry name" value="MRJP/yellow-related"/>
</dbReference>
<dbReference type="Proteomes" id="UP000324832">
    <property type="component" value="Unassembled WGS sequence"/>
</dbReference>
<dbReference type="AlphaFoldDB" id="A0A5E4QN46"/>
<protein>
    <submittedName>
        <fullName evidence="5">Uncharacterized protein</fullName>
    </submittedName>
</protein>
<evidence type="ECO:0000313" key="6">
    <source>
        <dbReference type="Proteomes" id="UP000324832"/>
    </source>
</evidence>
<name>A0A5E4QN46_9NEOP</name>
<evidence type="ECO:0000256" key="1">
    <source>
        <dbReference type="ARBA" id="ARBA00004613"/>
    </source>
</evidence>
<comment type="subcellular location">
    <subcellularLocation>
        <location evidence="1">Secreted</location>
    </subcellularLocation>
</comment>
<organism evidence="5 6">
    <name type="scientific">Leptidea sinapis</name>
    <dbReference type="NCBI Taxonomy" id="189913"/>
    <lineage>
        <taxon>Eukaryota</taxon>
        <taxon>Metazoa</taxon>
        <taxon>Ecdysozoa</taxon>
        <taxon>Arthropoda</taxon>
        <taxon>Hexapoda</taxon>
        <taxon>Insecta</taxon>
        <taxon>Pterygota</taxon>
        <taxon>Neoptera</taxon>
        <taxon>Endopterygota</taxon>
        <taxon>Lepidoptera</taxon>
        <taxon>Glossata</taxon>
        <taxon>Ditrysia</taxon>
        <taxon>Papilionoidea</taxon>
        <taxon>Pieridae</taxon>
        <taxon>Dismorphiinae</taxon>
        <taxon>Leptidea</taxon>
    </lineage>
</organism>
<comment type="similarity">
    <text evidence="2">Belongs to the major royal jelly protein family.</text>
</comment>
<dbReference type="InterPro" id="IPR011042">
    <property type="entry name" value="6-blade_b-propeller_TolB-like"/>
</dbReference>
<evidence type="ECO:0000313" key="5">
    <source>
        <dbReference type="EMBL" id="VVC99365.1"/>
    </source>
</evidence>
<reference evidence="5 6" key="1">
    <citation type="submission" date="2017-07" db="EMBL/GenBank/DDBJ databases">
        <authorList>
            <person name="Talla V."/>
            <person name="Backstrom N."/>
        </authorList>
    </citation>
    <scope>NUCLEOTIDE SEQUENCE [LARGE SCALE GENOMIC DNA]</scope>
</reference>
<dbReference type="EMBL" id="FZQP02004100">
    <property type="protein sequence ID" value="VVC99365.1"/>
    <property type="molecule type" value="Genomic_DNA"/>
</dbReference>
<dbReference type="Pfam" id="PF03022">
    <property type="entry name" value="MRJP"/>
    <property type="match status" value="1"/>
</dbReference>
<accession>A0A5E4QN46</accession>
<dbReference type="GO" id="GO:0005576">
    <property type="term" value="C:extracellular region"/>
    <property type="evidence" value="ECO:0007669"/>
    <property type="project" value="UniProtKB-SubCell"/>
</dbReference>
<evidence type="ECO:0000256" key="2">
    <source>
        <dbReference type="ARBA" id="ARBA00009127"/>
    </source>
</evidence>
<sequence length="86" mass="10007">MSQWELNASEIDCSSQYQEDAMYIGDKGDNTQTTMHDVHGETEVMFFAEMGRDAVTCWNTNLPFLPSNVEVLAHLHFYCKYKIFFK</sequence>
<gene>
    <name evidence="5" type="ORF">LSINAPIS_LOCUS10256</name>
</gene>
<proteinExistence type="inferred from homology"/>
<evidence type="ECO:0000256" key="4">
    <source>
        <dbReference type="ARBA" id="ARBA00022729"/>
    </source>
</evidence>
<evidence type="ECO:0000256" key="3">
    <source>
        <dbReference type="ARBA" id="ARBA00022525"/>
    </source>
</evidence>
<keyword evidence="3" id="KW-0964">Secreted</keyword>